<protein>
    <submittedName>
        <fullName evidence="2">Uncharacterized protein</fullName>
    </submittedName>
</protein>
<keyword evidence="3" id="KW-1185">Reference proteome</keyword>
<evidence type="ECO:0000256" key="1">
    <source>
        <dbReference type="SAM" id="MobiDB-lite"/>
    </source>
</evidence>
<comment type="caution">
    <text evidence="2">The sequence shown here is derived from an EMBL/GenBank/DDBJ whole genome shotgun (WGS) entry which is preliminary data.</text>
</comment>
<evidence type="ECO:0000313" key="3">
    <source>
        <dbReference type="Proteomes" id="UP000807025"/>
    </source>
</evidence>
<dbReference type="Proteomes" id="UP000807025">
    <property type="component" value="Unassembled WGS sequence"/>
</dbReference>
<name>A0A9P5ZJ68_PLEER</name>
<sequence>METDSVGQTAMKTETGMQQPSPFHGQGTNGSTAHLAESLDKSTGIADQNNGPHSWSLEATEKPSISDGSDDKGEEVAPQAGASPWGILDFFSPATLNNRKMIGKRNPYFKWQARLTKDDPLVVFNNVNHLEVFHSPCGRKVVMDKLYDIQAWDRHWNNCLLPHTRMESTHYMRWKDKVLAIDKGAQFHPSNVCCVRHSTCGNDLLMKEPYNISWFATHKCGIPTVSTSMIISPVNTAHTPVIKFPVNKKPKRRAKAAAGTLLIAQFLQRPTSPSKVISIKLATVRKGCPGLTSAHDEHIKIYLRHSATPSGGGTAVSEVTVSSMDVAAIPCTKCLSLHRHSRFQKALSVPLPNEKDFIHLNQQYRGQVIGEIYAWSIGLKDLVEMSDAKNTPCIKYAQGVLLGQFKNFGVFTGLVEAMVTKANKLGRGVGMQNFQYAPAWDEFCRLILIHSPRAYRAMDEHLAIRSSRNFRLKESRQPCFSAVINERTFQLAKQWLNSLNYSGPLGLSCDDTKLHASLRLYWDSTEQAYFLIGGTDGPILVADPEQVNEALKDFMAEKGTKAHLWSLMVPLPGVTPIVLAVKAISGDLSSGQLLQFLKIILDGLIRYKMEVISYAADGTEVERSVQQKFMNECVECGDHLTMTIPHPDEGANIVIVIPRYKSQLIVMIQDSKHALKMLHNNAFTGAKLMVIGNHTFSYRDFHMLAFQDGSPMYHRDVEKLDQQDDNAAARMFAAETLIYLFIFGELIDVYQHRSMPHNEHLLLVLCARYFLDAWEKYLTVTKHKLAHHFLSREAIDILRYIINGFIGLIIIHHDHLDNTFPFLPWLHSTEACKHIFSEVQCIVKDFTMLDFLHMVPKLQVRIRQAVLKSKMLDPSTPARGYCHTYFANTTTDLSSLSLFPSSSDIANIALQAMQEADSLINICGIHPMHLHYKATPVLLQSIGSWYEDDDLDAEDLEDQSLCEARILKELIVQGEDENVSRNQELDLAKEQRYAQAHHHPKLPDVRVLSELSKPLSHGSLQQKSISFSELINLHRSHQTEHAVRCSPSYQMVRRIFNNVNYPKTGNGANAAIVADNLRDKALQRRAGLFLNAKVPRINDLTST</sequence>
<reference evidence="2" key="1">
    <citation type="submission" date="2020-11" db="EMBL/GenBank/DDBJ databases">
        <authorList>
            <consortium name="DOE Joint Genome Institute"/>
            <person name="Ahrendt S."/>
            <person name="Riley R."/>
            <person name="Andreopoulos W."/>
            <person name="Labutti K."/>
            <person name="Pangilinan J."/>
            <person name="Ruiz-Duenas F.J."/>
            <person name="Barrasa J.M."/>
            <person name="Sanchez-Garcia M."/>
            <person name="Camarero S."/>
            <person name="Miyauchi S."/>
            <person name="Serrano A."/>
            <person name="Linde D."/>
            <person name="Babiker R."/>
            <person name="Drula E."/>
            <person name="Ayuso-Fernandez I."/>
            <person name="Pacheco R."/>
            <person name="Padilla G."/>
            <person name="Ferreira P."/>
            <person name="Barriuso J."/>
            <person name="Kellner H."/>
            <person name="Castanera R."/>
            <person name="Alfaro M."/>
            <person name="Ramirez L."/>
            <person name="Pisabarro A.G."/>
            <person name="Kuo A."/>
            <person name="Tritt A."/>
            <person name="Lipzen A."/>
            <person name="He G."/>
            <person name="Yan M."/>
            <person name="Ng V."/>
            <person name="Cullen D."/>
            <person name="Martin F."/>
            <person name="Rosso M.-N."/>
            <person name="Henrissat B."/>
            <person name="Hibbett D."/>
            <person name="Martinez A.T."/>
            <person name="Grigoriev I.V."/>
        </authorList>
    </citation>
    <scope>NUCLEOTIDE SEQUENCE</scope>
    <source>
        <strain evidence="2">ATCC 90797</strain>
    </source>
</reference>
<feature type="compositionally biased region" description="Polar residues" evidence="1">
    <location>
        <begin position="1"/>
        <end position="21"/>
    </location>
</feature>
<evidence type="ECO:0000313" key="2">
    <source>
        <dbReference type="EMBL" id="KAF9488749.1"/>
    </source>
</evidence>
<proteinExistence type="predicted"/>
<dbReference type="AlphaFoldDB" id="A0A9P5ZJ68"/>
<feature type="region of interest" description="Disordered" evidence="1">
    <location>
        <begin position="1"/>
        <end position="80"/>
    </location>
</feature>
<organism evidence="2 3">
    <name type="scientific">Pleurotus eryngii</name>
    <name type="common">Boletus of the steppes</name>
    <dbReference type="NCBI Taxonomy" id="5323"/>
    <lineage>
        <taxon>Eukaryota</taxon>
        <taxon>Fungi</taxon>
        <taxon>Dikarya</taxon>
        <taxon>Basidiomycota</taxon>
        <taxon>Agaricomycotina</taxon>
        <taxon>Agaricomycetes</taxon>
        <taxon>Agaricomycetidae</taxon>
        <taxon>Agaricales</taxon>
        <taxon>Pleurotineae</taxon>
        <taxon>Pleurotaceae</taxon>
        <taxon>Pleurotus</taxon>
    </lineage>
</organism>
<dbReference type="OrthoDB" id="73076at2759"/>
<accession>A0A9P5ZJ68</accession>
<dbReference type="EMBL" id="MU154699">
    <property type="protein sequence ID" value="KAF9488749.1"/>
    <property type="molecule type" value="Genomic_DNA"/>
</dbReference>
<gene>
    <name evidence="2" type="ORF">BDN71DRAFT_1435913</name>
</gene>